<sequence>MNPRAAARSVAPARHAAATLVSRSPSASSHTSAVVSSVVPVLPVSTTSASAHSTSTSPTRSSPAPPATVASSPALAPELPGSKVVPSPKAVLSLALALLKLCLEGLILDRTPAPATSLVLPPPSLPQSAVSPVLLAVPLVSLALPALLVLLVLLALPAVLVVSVVLTPRVSSPALFLVSSQVLPLVFLAPKLVLRALLVLPTTLLALRVLMLVLAHPVLSQALFQVSSRVLYRVLCPALSLASALNLLSPAPKLVPLAPFPELSLVPRALLAVSLSSLVLPGLLAVLHLALQRLRAFSRAPFLVLSQELSPALREASQALLALPVLNLARLEVSLSPSPSSLAVILV</sequence>
<feature type="transmembrane region" description="Helical" evidence="2">
    <location>
        <begin position="196"/>
        <end position="218"/>
    </location>
</feature>
<gene>
    <name evidence="3" type="ORF">F5X68DRAFT_215827</name>
</gene>
<keyword evidence="2" id="KW-0472">Membrane</keyword>
<keyword evidence="2" id="KW-1133">Transmembrane helix</keyword>
<comment type="caution">
    <text evidence="3">The sequence shown here is derived from an EMBL/GenBank/DDBJ whole genome shotgun (WGS) entry which is preliminary data.</text>
</comment>
<proteinExistence type="predicted"/>
<feature type="transmembrane region" description="Helical" evidence="2">
    <location>
        <begin position="173"/>
        <end position="190"/>
    </location>
</feature>
<protein>
    <submittedName>
        <fullName evidence="3">Uncharacterized protein</fullName>
    </submittedName>
</protein>
<reference evidence="3" key="1">
    <citation type="journal article" date="2021" name="Nat. Commun.">
        <title>Genetic determinants of endophytism in the Arabidopsis root mycobiome.</title>
        <authorList>
            <person name="Mesny F."/>
            <person name="Miyauchi S."/>
            <person name="Thiergart T."/>
            <person name="Pickel B."/>
            <person name="Atanasova L."/>
            <person name="Karlsson M."/>
            <person name="Huettel B."/>
            <person name="Barry K.W."/>
            <person name="Haridas S."/>
            <person name="Chen C."/>
            <person name="Bauer D."/>
            <person name="Andreopoulos W."/>
            <person name="Pangilinan J."/>
            <person name="LaButti K."/>
            <person name="Riley R."/>
            <person name="Lipzen A."/>
            <person name="Clum A."/>
            <person name="Drula E."/>
            <person name="Henrissat B."/>
            <person name="Kohler A."/>
            <person name="Grigoriev I.V."/>
            <person name="Martin F.M."/>
            <person name="Hacquard S."/>
        </authorList>
    </citation>
    <scope>NUCLEOTIDE SEQUENCE</scope>
    <source>
        <strain evidence="3">MPI-SDFR-AT-0117</strain>
    </source>
</reference>
<evidence type="ECO:0000313" key="4">
    <source>
        <dbReference type="Proteomes" id="UP000770015"/>
    </source>
</evidence>
<accession>A0A9P9A4P0</accession>
<keyword evidence="4" id="KW-1185">Reference proteome</keyword>
<keyword evidence="2" id="KW-0812">Transmembrane</keyword>
<dbReference type="AlphaFoldDB" id="A0A9P9A4P0"/>
<organism evidence="3 4">
    <name type="scientific">Plectosphaerella plurivora</name>
    <dbReference type="NCBI Taxonomy" id="936078"/>
    <lineage>
        <taxon>Eukaryota</taxon>
        <taxon>Fungi</taxon>
        <taxon>Dikarya</taxon>
        <taxon>Ascomycota</taxon>
        <taxon>Pezizomycotina</taxon>
        <taxon>Sordariomycetes</taxon>
        <taxon>Hypocreomycetidae</taxon>
        <taxon>Glomerellales</taxon>
        <taxon>Plectosphaerellaceae</taxon>
        <taxon>Plectosphaerella</taxon>
    </lineage>
</organism>
<name>A0A9P9A4P0_9PEZI</name>
<feature type="region of interest" description="Disordered" evidence="1">
    <location>
        <begin position="48"/>
        <end position="73"/>
    </location>
</feature>
<evidence type="ECO:0000256" key="2">
    <source>
        <dbReference type="SAM" id="Phobius"/>
    </source>
</evidence>
<evidence type="ECO:0000313" key="3">
    <source>
        <dbReference type="EMBL" id="KAH6670356.1"/>
    </source>
</evidence>
<evidence type="ECO:0000256" key="1">
    <source>
        <dbReference type="SAM" id="MobiDB-lite"/>
    </source>
</evidence>
<dbReference type="Proteomes" id="UP000770015">
    <property type="component" value="Unassembled WGS sequence"/>
</dbReference>
<feature type="transmembrane region" description="Helical" evidence="2">
    <location>
        <begin position="133"/>
        <end position="166"/>
    </location>
</feature>
<dbReference type="EMBL" id="JAGSXJ010000030">
    <property type="protein sequence ID" value="KAH6670356.1"/>
    <property type="molecule type" value="Genomic_DNA"/>
</dbReference>
<feature type="transmembrane region" description="Helical" evidence="2">
    <location>
        <begin position="269"/>
        <end position="291"/>
    </location>
</feature>